<dbReference type="KEGG" id="camu:CA2015_1692"/>
<dbReference type="STRING" id="320787.CA2015_1692"/>
<dbReference type="Proteomes" id="UP000036520">
    <property type="component" value="Chromosome"/>
</dbReference>
<reference evidence="2 3" key="1">
    <citation type="submission" date="2015-07" db="EMBL/GenBank/DDBJ databases">
        <authorList>
            <person name="Kim K.M."/>
        </authorList>
    </citation>
    <scope>NUCLEOTIDE SEQUENCE [LARGE SCALE GENOMIC DNA]</scope>
    <source>
        <strain evidence="2 3">KCTC 12363</strain>
    </source>
</reference>
<feature type="signal peptide" evidence="1">
    <location>
        <begin position="1"/>
        <end position="22"/>
    </location>
</feature>
<dbReference type="AlphaFoldDB" id="A0A0H4PS69"/>
<sequence>MKTNFNYLLAFAAALTVGFSSCNPTDDPEPDLGQPAAESRYIIASTPISSDGVADYLLTAESLSEGTVSTLGNGVEQDGTYRYYVTHKNKFFSMLYGQGNPGAVTTYELNAEGELEKLSDFQSETVQAFGAMDDDIVMVKISRSETNPFASWYRMDADQLQIVDEGTWNQEEIADNGERAFFSWVTQVGDKLFAPYFSIKACCNDTFGTNYPDSAWIAVFDYPSMELNTVIKDDRTSFLGRYFLSGLEVDEQGDAYGFSGSVASSNGQMTSTLPSAITRINKGTLAFDESYYFNVQELADDYYITANTYAGNGKFIVTMNKEKGAYTVGNRFGVADVYNKTFTWVTGTPAEASIVNVTINNYSAKDGLAYIGITTEEGSWVYEFNANSATAKEGLKVEGGRITAISHLDPAD</sequence>
<proteinExistence type="predicted"/>
<dbReference type="PATRIC" id="fig|320787.5.peg.1867"/>
<evidence type="ECO:0008006" key="4">
    <source>
        <dbReference type="Google" id="ProtNLM"/>
    </source>
</evidence>
<dbReference type="EMBL" id="CP012040">
    <property type="protein sequence ID" value="AKP51127.1"/>
    <property type="molecule type" value="Genomic_DNA"/>
</dbReference>
<dbReference type="OrthoDB" id="738440at2"/>
<accession>A0A0H4PS69</accession>
<keyword evidence="1" id="KW-0732">Signal</keyword>
<dbReference type="Pfam" id="PF14298">
    <property type="entry name" value="DUF4374"/>
    <property type="match status" value="2"/>
</dbReference>
<evidence type="ECO:0000313" key="2">
    <source>
        <dbReference type="EMBL" id="AKP51127.1"/>
    </source>
</evidence>
<gene>
    <name evidence="2" type="ORF">CA2015_1692</name>
</gene>
<dbReference type="InterPro" id="IPR025401">
    <property type="entry name" value="DUF4374"/>
</dbReference>
<feature type="chain" id="PRO_5005208864" description="DUF4374 domain-containing protein" evidence="1">
    <location>
        <begin position="23"/>
        <end position="412"/>
    </location>
</feature>
<protein>
    <recommendedName>
        <fullName evidence="4">DUF4374 domain-containing protein</fullName>
    </recommendedName>
</protein>
<dbReference type="PROSITE" id="PS51257">
    <property type="entry name" value="PROKAR_LIPOPROTEIN"/>
    <property type="match status" value="1"/>
</dbReference>
<evidence type="ECO:0000313" key="3">
    <source>
        <dbReference type="Proteomes" id="UP000036520"/>
    </source>
</evidence>
<name>A0A0H4PS69_9BACT</name>
<dbReference type="RefSeq" id="WP_048641497.1">
    <property type="nucleotide sequence ID" value="NZ_CP012040.1"/>
</dbReference>
<evidence type="ECO:0000256" key="1">
    <source>
        <dbReference type="SAM" id="SignalP"/>
    </source>
</evidence>
<organism evidence="2 3">
    <name type="scientific">Cyclobacterium amurskyense</name>
    <dbReference type="NCBI Taxonomy" id="320787"/>
    <lineage>
        <taxon>Bacteria</taxon>
        <taxon>Pseudomonadati</taxon>
        <taxon>Bacteroidota</taxon>
        <taxon>Cytophagia</taxon>
        <taxon>Cytophagales</taxon>
        <taxon>Cyclobacteriaceae</taxon>
        <taxon>Cyclobacterium</taxon>
    </lineage>
</organism>
<keyword evidence="3" id="KW-1185">Reference proteome</keyword>